<dbReference type="InterPro" id="IPR013783">
    <property type="entry name" value="Ig-like_fold"/>
</dbReference>
<dbReference type="PRINTS" id="PR01638">
    <property type="entry name" value="MHCCLASSI"/>
</dbReference>
<dbReference type="Ensembl" id="ENSLLET00000047379.1">
    <property type="protein sequence ID" value="ENSLLEP00000045557.1"/>
    <property type="gene ID" value="ENSLLEG00000028750.1"/>
</dbReference>
<sequence>SRSVLSLLRWYDQRKYHTLQYYHTAVSSPDHEMPQYTSVGYVDRIQITRYSSDTGRSVPVAHWMERLEPEYWEEETRNNKQAQEASRRNVKIAMSRYNHTGFHSFQLMYGCELMDDGSTRGYWQYGYDGKDFLALDTERRVYYPITDQAQLSAQKWNSPEQRAGKRAKDYLEKNCIEWLKTYMEYSKKELDRKVRPRVKVSSRRSGSTMKLHCQVYRFYPRDVDVIWKKNGIDILPEDNRHVLPNSDGTYQLRATAEVTPGDGASYSCHVDHSSLDEPLIIMLGNTFYSHLMLYGSCNNKPYWLLLCDKGYNPVYYPYGILPHQEMIWHVHCRTLFPLLVCSSR</sequence>
<dbReference type="FunFam" id="3.30.500.10:FF:000001">
    <property type="entry name" value="H-2 class I histocompatibility antigen, alpha chain"/>
    <property type="match status" value="1"/>
</dbReference>
<dbReference type="GeneTree" id="ENSGT01120000271825"/>
<organism evidence="4 5">
    <name type="scientific">Leptobrachium leishanense</name>
    <name type="common">Leishan spiny toad</name>
    <dbReference type="NCBI Taxonomy" id="445787"/>
    <lineage>
        <taxon>Eukaryota</taxon>
        <taxon>Metazoa</taxon>
        <taxon>Chordata</taxon>
        <taxon>Craniata</taxon>
        <taxon>Vertebrata</taxon>
        <taxon>Euteleostomi</taxon>
        <taxon>Amphibia</taxon>
        <taxon>Batrachia</taxon>
        <taxon>Anura</taxon>
        <taxon>Pelobatoidea</taxon>
        <taxon>Megophryidae</taxon>
        <taxon>Leptobrachium</taxon>
    </lineage>
</organism>
<dbReference type="SMART" id="SM00407">
    <property type="entry name" value="IGc1"/>
    <property type="match status" value="1"/>
</dbReference>
<feature type="domain" description="Ig-like" evidence="3">
    <location>
        <begin position="196"/>
        <end position="274"/>
    </location>
</feature>
<evidence type="ECO:0000256" key="2">
    <source>
        <dbReference type="RuleBase" id="RU004439"/>
    </source>
</evidence>
<accession>A0A8C5R238</accession>
<keyword evidence="5" id="KW-1185">Reference proteome</keyword>
<keyword evidence="1" id="KW-0325">Glycoprotein</keyword>
<dbReference type="PROSITE" id="PS50835">
    <property type="entry name" value="IG_LIKE"/>
    <property type="match status" value="1"/>
</dbReference>
<reference evidence="4" key="2">
    <citation type="submission" date="2025-09" db="UniProtKB">
        <authorList>
            <consortium name="Ensembl"/>
        </authorList>
    </citation>
    <scope>IDENTIFICATION</scope>
</reference>
<dbReference type="PROSITE" id="PS00290">
    <property type="entry name" value="IG_MHC"/>
    <property type="match status" value="1"/>
</dbReference>
<dbReference type="OrthoDB" id="8936120at2759"/>
<dbReference type="PANTHER" id="PTHR16675">
    <property type="entry name" value="MHC CLASS I-RELATED"/>
    <property type="match status" value="1"/>
</dbReference>
<dbReference type="InterPro" id="IPR050208">
    <property type="entry name" value="MHC_class-I_related"/>
</dbReference>
<dbReference type="Pfam" id="PF07654">
    <property type="entry name" value="C1-set"/>
    <property type="match status" value="1"/>
</dbReference>
<dbReference type="InterPro" id="IPR007110">
    <property type="entry name" value="Ig-like_dom"/>
</dbReference>
<evidence type="ECO:0000313" key="4">
    <source>
        <dbReference type="Ensembl" id="ENSLLEP00000045557.1"/>
    </source>
</evidence>
<dbReference type="InterPro" id="IPR003597">
    <property type="entry name" value="Ig_C1-set"/>
</dbReference>
<reference evidence="4" key="1">
    <citation type="submission" date="2025-08" db="UniProtKB">
        <authorList>
            <consortium name="Ensembl"/>
        </authorList>
    </citation>
    <scope>IDENTIFICATION</scope>
</reference>
<dbReference type="InterPro" id="IPR036179">
    <property type="entry name" value="Ig-like_dom_sf"/>
</dbReference>
<dbReference type="GO" id="GO:0006955">
    <property type="term" value="P:immune response"/>
    <property type="evidence" value="ECO:0007669"/>
    <property type="project" value="TreeGrafter"/>
</dbReference>
<dbReference type="InterPro" id="IPR003006">
    <property type="entry name" value="Ig/MHC_CS"/>
</dbReference>
<dbReference type="GO" id="GO:0009897">
    <property type="term" value="C:external side of plasma membrane"/>
    <property type="evidence" value="ECO:0007669"/>
    <property type="project" value="TreeGrafter"/>
</dbReference>
<dbReference type="PANTHER" id="PTHR16675:SF286">
    <property type="entry name" value="MHC CLASS I ANTIGEN"/>
    <property type="match status" value="1"/>
</dbReference>
<dbReference type="Proteomes" id="UP000694569">
    <property type="component" value="Unplaced"/>
</dbReference>
<dbReference type="SUPFAM" id="SSF54452">
    <property type="entry name" value="MHC antigen-recognition domain"/>
    <property type="match status" value="1"/>
</dbReference>
<comment type="similarity">
    <text evidence="2">Belongs to the MHC class I family.</text>
</comment>
<name>A0A8C5R238_9ANUR</name>
<dbReference type="InterPro" id="IPR011162">
    <property type="entry name" value="MHC_I/II-like_Ag-recog"/>
</dbReference>
<proteinExistence type="inferred from homology"/>
<evidence type="ECO:0000256" key="1">
    <source>
        <dbReference type="ARBA" id="ARBA00023180"/>
    </source>
</evidence>
<dbReference type="InterPro" id="IPR037055">
    <property type="entry name" value="MHC_I-like_Ag-recog_sf"/>
</dbReference>
<dbReference type="AlphaFoldDB" id="A0A8C5R238"/>
<dbReference type="Gene3D" id="2.60.40.10">
    <property type="entry name" value="Immunoglobulins"/>
    <property type="match status" value="1"/>
</dbReference>
<evidence type="ECO:0000259" key="3">
    <source>
        <dbReference type="PROSITE" id="PS50835"/>
    </source>
</evidence>
<dbReference type="GO" id="GO:0005615">
    <property type="term" value="C:extracellular space"/>
    <property type="evidence" value="ECO:0007669"/>
    <property type="project" value="TreeGrafter"/>
</dbReference>
<protein>
    <recommendedName>
        <fullName evidence="3">Ig-like domain-containing protein</fullName>
    </recommendedName>
</protein>
<dbReference type="InterPro" id="IPR001039">
    <property type="entry name" value="MHC_I_a_a1/a2"/>
</dbReference>
<evidence type="ECO:0000313" key="5">
    <source>
        <dbReference type="Proteomes" id="UP000694569"/>
    </source>
</evidence>
<dbReference type="InterPro" id="IPR011161">
    <property type="entry name" value="MHC_I-like_Ag-recog"/>
</dbReference>
<dbReference type="SUPFAM" id="SSF48726">
    <property type="entry name" value="Immunoglobulin"/>
    <property type="match status" value="1"/>
</dbReference>
<dbReference type="Pfam" id="PF00129">
    <property type="entry name" value="MHC_I"/>
    <property type="match status" value="1"/>
</dbReference>
<dbReference type="Gene3D" id="3.30.500.10">
    <property type="entry name" value="MHC class I-like antigen recognition-like"/>
    <property type="match status" value="1"/>
</dbReference>